<reference evidence="2" key="2">
    <citation type="submission" date="2020-09" db="EMBL/GenBank/DDBJ databases">
        <authorList>
            <person name="Sun Q."/>
            <person name="Ohkuma M."/>
        </authorList>
    </citation>
    <scope>NUCLEOTIDE SEQUENCE</scope>
    <source>
        <strain evidence="2">JCM 3172</strain>
    </source>
</reference>
<feature type="compositionally biased region" description="Low complexity" evidence="1">
    <location>
        <begin position="48"/>
        <end position="70"/>
    </location>
</feature>
<reference evidence="2" key="1">
    <citation type="journal article" date="2014" name="Int. J. Syst. Evol. Microbiol.">
        <title>Complete genome sequence of Corynebacterium casei LMG S-19264T (=DSM 44701T), isolated from a smear-ripened cheese.</title>
        <authorList>
            <consortium name="US DOE Joint Genome Institute (JGI-PGF)"/>
            <person name="Walter F."/>
            <person name="Albersmeier A."/>
            <person name="Kalinowski J."/>
            <person name="Ruckert C."/>
        </authorList>
    </citation>
    <scope>NUCLEOTIDE SEQUENCE</scope>
    <source>
        <strain evidence="2">JCM 3172</strain>
    </source>
</reference>
<name>A0A918HHI5_9ACTN</name>
<dbReference type="EMBL" id="BMQQ01000049">
    <property type="protein sequence ID" value="GGT64737.1"/>
    <property type="molecule type" value="Genomic_DNA"/>
</dbReference>
<gene>
    <name evidence="2" type="ORF">GCM10014713_67220</name>
</gene>
<organism evidence="2 3">
    <name type="scientific">Streptomyces purpureus</name>
    <dbReference type="NCBI Taxonomy" id="1951"/>
    <lineage>
        <taxon>Bacteria</taxon>
        <taxon>Bacillati</taxon>
        <taxon>Actinomycetota</taxon>
        <taxon>Actinomycetes</taxon>
        <taxon>Kitasatosporales</taxon>
        <taxon>Streptomycetaceae</taxon>
        <taxon>Streptomyces</taxon>
    </lineage>
</organism>
<dbReference type="AlphaFoldDB" id="A0A918HHI5"/>
<evidence type="ECO:0000313" key="3">
    <source>
        <dbReference type="Proteomes" id="UP000619486"/>
    </source>
</evidence>
<keyword evidence="3" id="KW-1185">Reference proteome</keyword>
<comment type="caution">
    <text evidence="2">The sequence shown here is derived from an EMBL/GenBank/DDBJ whole genome shotgun (WGS) entry which is preliminary data.</text>
</comment>
<sequence length="79" mass="8492">MTMCDRSGRPGGLAGMGVSFWSSRKRERVRVGQVRAGCGCGVEGDMGVGAAPAGVRGPRPGGRWPVQRRGSFTDREWRK</sequence>
<accession>A0A918HHI5</accession>
<proteinExistence type="predicted"/>
<feature type="region of interest" description="Disordered" evidence="1">
    <location>
        <begin position="47"/>
        <end position="79"/>
    </location>
</feature>
<protein>
    <submittedName>
        <fullName evidence="2">Uncharacterized protein</fullName>
    </submittedName>
</protein>
<evidence type="ECO:0000313" key="2">
    <source>
        <dbReference type="EMBL" id="GGT64737.1"/>
    </source>
</evidence>
<dbReference type="Proteomes" id="UP000619486">
    <property type="component" value="Unassembled WGS sequence"/>
</dbReference>
<evidence type="ECO:0000256" key="1">
    <source>
        <dbReference type="SAM" id="MobiDB-lite"/>
    </source>
</evidence>